<name>A0A8H7F9S1_AGABI</name>
<organism evidence="1 2">
    <name type="scientific">Agaricus bisporus var. burnettii</name>
    <dbReference type="NCBI Taxonomy" id="192524"/>
    <lineage>
        <taxon>Eukaryota</taxon>
        <taxon>Fungi</taxon>
        <taxon>Dikarya</taxon>
        <taxon>Basidiomycota</taxon>
        <taxon>Agaricomycotina</taxon>
        <taxon>Agaricomycetes</taxon>
        <taxon>Agaricomycetidae</taxon>
        <taxon>Agaricales</taxon>
        <taxon>Agaricineae</taxon>
        <taxon>Agaricaceae</taxon>
        <taxon>Agaricus</taxon>
    </lineage>
</organism>
<dbReference type="EMBL" id="JABXXO010000003">
    <property type="protein sequence ID" value="KAF7783204.1"/>
    <property type="molecule type" value="Genomic_DNA"/>
</dbReference>
<comment type="caution">
    <text evidence="1">The sequence shown here is derived from an EMBL/GenBank/DDBJ whole genome shotgun (WGS) entry which is preliminary data.</text>
</comment>
<protein>
    <submittedName>
        <fullName evidence="1">Uncharacterized protein</fullName>
    </submittedName>
</protein>
<gene>
    <name evidence="1" type="ORF">Agabi119p4_2580</name>
</gene>
<dbReference type="Proteomes" id="UP000629468">
    <property type="component" value="Unassembled WGS sequence"/>
</dbReference>
<reference evidence="1 2" key="1">
    <citation type="journal article" name="Sci. Rep.">
        <title>Telomere-to-telomere assembled and centromere annotated genomes of the two main subspecies of the button mushroom Agaricus bisporus reveal especially polymorphic chromosome ends.</title>
        <authorList>
            <person name="Sonnenberg A.S.M."/>
            <person name="Sedaghat-Telgerd N."/>
            <person name="Lavrijssen B."/>
            <person name="Ohm R.A."/>
            <person name="Hendrickx P.M."/>
            <person name="Scholtmeijer K."/>
            <person name="Baars J.J.P."/>
            <person name="van Peer A."/>
        </authorList>
    </citation>
    <scope>NUCLEOTIDE SEQUENCE [LARGE SCALE GENOMIC DNA]</scope>
    <source>
        <strain evidence="1 2">H119_p4</strain>
    </source>
</reference>
<evidence type="ECO:0000313" key="2">
    <source>
        <dbReference type="Proteomes" id="UP000629468"/>
    </source>
</evidence>
<accession>A0A8H7F9S1</accession>
<sequence>MGDRIDHVRLDERCCGDRMAFSFCRFNLQHQRATPVNHDAGALGFSSVLKRNVRHRAIHARAVYFYRSTPLKTAHSRLRFIYRVSVAAESFIIWHADLHMTTLCVA</sequence>
<evidence type="ECO:0000313" key="1">
    <source>
        <dbReference type="EMBL" id="KAF7783204.1"/>
    </source>
</evidence>
<proteinExistence type="predicted"/>
<dbReference type="AlphaFoldDB" id="A0A8H7F9S1"/>